<dbReference type="AlphaFoldDB" id="A0AB37URC5"/>
<keyword evidence="2" id="KW-1133">Transmembrane helix</keyword>
<dbReference type="EMBL" id="RSCK01000005">
    <property type="protein sequence ID" value="RUT13737.1"/>
    <property type="molecule type" value="Genomic_DNA"/>
</dbReference>
<feature type="transmembrane region" description="Helical" evidence="2">
    <location>
        <begin position="12"/>
        <end position="31"/>
    </location>
</feature>
<organism evidence="4 5">
    <name type="scientific">Chroococcidiopsis cubana SAG 39.79</name>
    <dbReference type="NCBI Taxonomy" id="388085"/>
    <lineage>
        <taxon>Bacteria</taxon>
        <taxon>Bacillati</taxon>
        <taxon>Cyanobacteriota</taxon>
        <taxon>Cyanophyceae</taxon>
        <taxon>Chroococcidiopsidales</taxon>
        <taxon>Chroococcidiopsidaceae</taxon>
        <taxon>Chroococcidiopsis</taxon>
    </lineage>
</organism>
<dbReference type="Pfam" id="PF00892">
    <property type="entry name" value="EamA"/>
    <property type="match status" value="1"/>
</dbReference>
<dbReference type="Proteomes" id="UP000282574">
    <property type="component" value="Unassembled WGS sequence"/>
</dbReference>
<sequence length="202" mass="21605">MTQPTLNTQGLMAALCAAATWGMVGVFVRWLPGWSAFAVLAGRFLVATVAMLPILFLAPSVRHDLIRSLRTSTIWWLSLPAIGGYVLGTTAFQLAPVGEVTLLFTTSPLFIIAYKYVVRLHVKRNEGFGMLLAMAGASAIVLPQLSTDRAVSWATLAGYLLALGAAGSIAIYTLWFNAFAQQNIAPKSINVVFLTCLLGTGV</sequence>
<feature type="transmembrane region" description="Helical" evidence="2">
    <location>
        <begin position="100"/>
        <end position="118"/>
    </location>
</feature>
<accession>A0AB37URC5</accession>
<evidence type="ECO:0000313" key="4">
    <source>
        <dbReference type="EMBL" id="RUT13737.1"/>
    </source>
</evidence>
<feature type="transmembrane region" description="Helical" evidence="2">
    <location>
        <begin position="37"/>
        <end position="61"/>
    </location>
</feature>
<keyword evidence="5" id="KW-1185">Reference proteome</keyword>
<evidence type="ECO:0000313" key="5">
    <source>
        <dbReference type="Proteomes" id="UP000282574"/>
    </source>
</evidence>
<keyword evidence="2" id="KW-0472">Membrane</keyword>
<gene>
    <name evidence="4" type="ORF">DSM107010_10120</name>
</gene>
<evidence type="ECO:0000259" key="3">
    <source>
        <dbReference type="Pfam" id="PF00892"/>
    </source>
</evidence>
<feature type="transmembrane region" description="Helical" evidence="2">
    <location>
        <begin position="73"/>
        <end position="94"/>
    </location>
</feature>
<reference evidence="4 5" key="1">
    <citation type="journal article" date="2019" name="Genome Biol. Evol.">
        <title>Day and night: Metabolic profiles and evolutionary relationships of six axenic non-marine cyanobacteria.</title>
        <authorList>
            <person name="Will S.E."/>
            <person name="Henke P."/>
            <person name="Boedeker C."/>
            <person name="Huang S."/>
            <person name="Brinkmann H."/>
            <person name="Rohde M."/>
            <person name="Jarek M."/>
            <person name="Friedl T."/>
            <person name="Seufert S."/>
            <person name="Schumacher M."/>
            <person name="Overmann J."/>
            <person name="Neumann-Schaal M."/>
            <person name="Petersen J."/>
        </authorList>
    </citation>
    <scope>NUCLEOTIDE SEQUENCE [LARGE SCALE GENOMIC DNA]</scope>
    <source>
        <strain evidence="4 5">SAG 39.79</strain>
    </source>
</reference>
<dbReference type="GO" id="GO:0016020">
    <property type="term" value="C:membrane"/>
    <property type="evidence" value="ECO:0007669"/>
    <property type="project" value="InterPro"/>
</dbReference>
<feature type="domain" description="EamA" evidence="3">
    <location>
        <begin position="10"/>
        <end position="141"/>
    </location>
</feature>
<feature type="transmembrane region" description="Helical" evidence="2">
    <location>
        <begin position="127"/>
        <end position="145"/>
    </location>
</feature>
<comment type="caution">
    <text evidence="4">The sequence shown here is derived from an EMBL/GenBank/DDBJ whole genome shotgun (WGS) entry which is preliminary data.</text>
</comment>
<feature type="transmembrane region" description="Helical" evidence="2">
    <location>
        <begin position="157"/>
        <end position="180"/>
    </location>
</feature>
<proteinExistence type="inferred from homology"/>
<evidence type="ECO:0000256" key="2">
    <source>
        <dbReference type="SAM" id="Phobius"/>
    </source>
</evidence>
<keyword evidence="2" id="KW-0812">Transmembrane</keyword>
<dbReference type="InterPro" id="IPR000620">
    <property type="entry name" value="EamA_dom"/>
</dbReference>
<evidence type="ECO:0000256" key="1">
    <source>
        <dbReference type="ARBA" id="ARBA00007362"/>
    </source>
</evidence>
<protein>
    <recommendedName>
        <fullName evidence="3">EamA domain-containing protein</fullName>
    </recommendedName>
</protein>
<name>A0AB37URC5_9CYAN</name>
<comment type="similarity">
    <text evidence="1">Belongs to the EamA transporter family.</text>
</comment>
<dbReference type="RefSeq" id="WP_106168420.1">
    <property type="nucleotide sequence ID" value="NZ_JAVKZF010000001.1"/>
</dbReference>